<dbReference type="GO" id="GO:0005576">
    <property type="term" value="C:extracellular region"/>
    <property type="evidence" value="ECO:0007669"/>
    <property type="project" value="InterPro"/>
</dbReference>
<dbReference type="InterPro" id="IPR050473">
    <property type="entry name" value="A2M/Complement_sys"/>
</dbReference>
<dbReference type="OrthoDB" id="9998011at2759"/>
<dbReference type="Proteomes" id="UP000008143">
    <property type="component" value="Chromosome 7"/>
</dbReference>
<dbReference type="Pfam" id="PF07677">
    <property type="entry name" value="A2M_recep"/>
    <property type="match status" value="1"/>
</dbReference>
<dbReference type="InterPro" id="IPR009048">
    <property type="entry name" value="A-macroglobulin_rcpt-bd"/>
</dbReference>
<dbReference type="InterPro" id="IPR008930">
    <property type="entry name" value="Terpenoid_cyclase/PrenylTrfase"/>
</dbReference>
<dbReference type="GeneID" id="105945597"/>
<feature type="compositionally biased region" description="Basic and acidic residues" evidence="1">
    <location>
        <begin position="1"/>
        <end position="10"/>
    </location>
</feature>
<dbReference type="OMA" id="ICATYNI"/>
<organism evidence="3 4">
    <name type="scientific">Xenopus tropicalis</name>
    <name type="common">Western clawed frog</name>
    <name type="synonym">Silurana tropicalis</name>
    <dbReference type="NCBI Taxonomy" id="8364"/>
    <lineage>
        <taxon>Eukaryota</taxon>
        <taxon>Metazoa</taxon>
        <taxon>Chordata</taxon>
        <taxon>Craniata</taxon>
        <taxon>Vertebrata</taxon>
        <taxon>Euteleostomi</taxon>
        <taxon>Amphibia</taxon>
        <taxon>Batrachia</taxon>
        <taxon>Anura</taxon>
        <taxon>Pipoidea</taxon>
        <taxon>Pipidae</taxon>
        <taxon>Xenopodinae</taxon>
        <taxon>Xenopus</taxon>
        <taxon>Silurana</taxon>
    </lineage>
</organism>
<protein>
    <submittedName>
        <fullName evidence="4">Pregnancy zone protein</fullName>
    </submittedName>
</protein>
<dbReference type="Gene3D" id="1.50.10.20">
    <property type="match status" value="1"/>
</dbReference>
<dbReference type="KEGG" id="xtr:105945597"/>
<dbReference type="SMART" id="SM01361">
    <property type="entry name" value="A2M_recep"/>
    <property type="match status" value="1"/>
</dbReference>
<dbReference type="SUPFAM" id="SSF48239">
    <property type="entry name" value="Terpenoid cyclases/Protein prenyltransferases"/>
    <property type="match status" value="1"/>
</dbReference>
<accession>A0A8J1JYJ8</accession>
<name>A0A8J1JYJ8_XENTR</name>
<evidence type="ECO:0000256" key="1">
    <source>
        <dbReference type="SAM" id="MobiDB-lite"/>
    </source>
</evidence>
<proteinExistence type="predicted"/>
<sequence length="255" mass="28518">MTAAELKESEYESNQISTGGSKHWSEQWSGAVEISSYVLLALLSGDEVTKKDLEMSSNIISWDTVVAVHALFKYARATYHGKRDVTLTVHSGLIGYQTRFHVDDSNRLLLQRAPLPDELGTYIITATGTGCVYVQGHLKYHTHPVESFQHFTLKVTTKPDHCTAEAQRSFEIHVTVRYSGNRATTNMGIIDVYHVSGFAPVARSLKLLHETKTFSIVVKQETPVSNLQPANVIIYDYYDPRERAEAEYHAPCAGN</sequence>
<dbReference type="InterPro" id="IPR036595">
    <property type="entry name" value="A-macroglobulin_rcpt-bd_sf"/>
</dbReference>
<dbReference type="RefSeq" id="XP_031761606.1">
    <property type="nucleotide sequence ID" value="XM_031905746.1"/>
</dbReference>
<dbReference type="SUPFAM" id="SSF49410">
    <property type="entry name" value="Alpha-macroglobulin receptor domain"/>
    <property type="match status" value="1"/>
</dbReference>
<dbReference type="AlphaFoldDB" id="A0A8J1JYJ8"/>
<dbReference type="Gene3D" id="2.60.40.690">
    <property type="entry name" value="Alpha-macroglobulin, receptor-binding domain"/>
    <property type="match status" value="2"/>
</dbReference>
<gene>
    <name evidence="4 5" type="primary">LOC105945597</name>
</gene>
<dbReference type="Xenbase" id="XB-GENE-29088843">
    <property type="gene designation" value="LOC105945597"/>
</dbReference>
<evidence type="ECO:0000259" key="2">
    <source>
        <dbReference type="SMART" id="SM01361"/>
    </source>
</evidence>
<dbReference type="AGR" id="Xenbase:XB-GENE-29088843"/>
<dbReference type="PANTHER" id="PTHR11412">
    <property type="entry name" value="MACROGLOBULIN / COMPLEMENT"/>
    <property type="match status" value="1"/>
</dbReference>
<evidence type="ECO:0000313" key="3">
    <source>
        <dbReference type="Proteomes" id="UP000008143"/>
    </source>
</evidence>
<dbReference type="PANTHER" id="PTHR11412:SF181">
    <property type="entry name" value="ALPHA-2-MACROGLOBULIN-LIKE PROTEIN 1"/>
    <property type="match status" value="1"/>
</dbReference>
<evidence type="ECO:0000313" key="4">
    <source>
        <dbReference type="RefSeq" id="XP_031761606.1"/>
    </source>
</evidence>
<evidence type="ECO:0000313" key="5">
    <source>
        <dbReference type="Xenbase" id="XB-GENE-29088843"/>
    </source>
</evidence>
<reference evidence="4" key="1">
    <citation type="submission" date="2025-08" db="UniProtKB">
        <authorList>
            <consortium name="RefSeq"/>
        </authorList>
    </citation>
    <scope>IDENTIFICATION</scope>
    <source>
        <strain evidence="4">Nigerian</strain>
        <tissue evidence="4">Liver and blood</tissue>
    </source>
</reference>
<feature type="region of interest" description="Disordered" evidence="1">
    <location>
        <begin position="1"/>
        <end position="22"/>
    </location>
</feature>
<keyword evidence="3" id="KW-1185">Reference proteome</keyword>
<feature type="domain" description="Alpha-macroglobulin receptor-binding" evidence="2">
    <location>
        <begin position="185"/>
        <end position="248"/>
    </location>
</feature>